<evidence type="ECO:0000313" key="1">
    <source>
        <dbReference type="EMBL" id="MDM4016277.1"/>
    </source>
</evidence>
<organism evidence="1 2">
    <name type="scientific">Roseiconus lacunae</name>
    <dbReference type="NCBI Taxonomy" id="2605694"/>
    <lineage>
        <taxon>Bacteria</taxon>
        <taxon>Pseudomonadati</taxon>
        <taxon>Planctomycetota</taxon>
        <taxon>Planctomycetia</taxon>
        <taxon>Pirellulales</taxon>
        <taxon>Pirellulaceae</taxon>
        <taxon>Roseiconus</taxon>
    </lineage>
</organism>
<comment type="caution">
    <text evidence="1">The sequence shown here is derived from an EMBL/GenBank/DDBJ whole genome shotgun (WGS) entry which is preliminary data.</text>
</comment>
<dbReference type="Proteomes" id="UP001239462">
    <property type="component" value="Unassembled WGS sequence"/>
</dbReference>
<sequence>MAIRTLGLMAKYWRPGRVKTRLGASIGFTTAAQLHRLFCHHLIESLADCCDRRQIVVWPPEDAALLRDWLDSAIVSPPGEANWDIEVQSPGDLGDRMKHWFESSSSSTRSETCRILIGADCPLIDSDLIGEAIGLLETNAPKAHDVVLGPARDGGYYLIGLQTWNGRFKSLFEDIPWSSESVLEATLDRANRAGLTVAMLDTLSDVDTEADLDDLRGAIDAGAGSPQAHQRLKRLNEQIESILSAEKRG</sequence>
<dbReference type="InterPro" id="IPR029044">
    <property type="entry name" value="Nucleotide-diphossugar_trans"/>
</dbReference>
<protein>
    <submittedName>
        <fullName evidence="1">TIGR04282 family arsenosugar biosynthesis glycosyltransferase</fullName>
    </submittedName>
</protein>
<name>A0ABT7PIG5_9BACT</name>
<keyword evidence="2" id="KW-1185">Reference proteome</keyword>
<dbReference type="PANTHER" id="PTHR36529">
    <property type="entry name" value="SLL1095 PROTEIN"/>
    <property type="match status" value="1"/>
</dbReference>
<dbReference type="PANTHER" id="PTHR36529:SF1">
    <property type="entry name" value="GLYCOSYLTRANSFERASE"/>
    <property type="match status" value="1"/>
</dbReference>
<dbReference type="Gene3D" id="3.90.550.10">
    <property type="entry name" value="Spore Coat Polysaccharide Biosynthesis Protein SpsA, Chain A"/>
    <property type="match status" value="1"/>
</dbReference>
<dbReference type="RefSeq" id="WP_289163914.1">
    <property type="nucleotide sequence ID" value="NZ_JASZZN010000008.1"/>
</dbReference>
<dbReference type="NCBIfam" id="TIGR04282">
    <property type="entry name" value="glyco_like_cofC"/>
    <property type="match status" value="1"/>
</dbReference>
<reference evidence="1 2" key="1">
    <citation type="submission" date="2023-06" db="EMBL/GenBank/DDBJ databases">
        <title>Roseiconus lacunae JC819 isolated from Gulf of Mannar region, Tamil Nadu.</title>
        <authorList>
            <person name="Pk S."/>
            <person name="Ch S."/>
            <person name="Ch V.R."/>
        </authorList>
    </citation>
    <scope>NUCLEOTIDE SEQUENCE [LARGE SCALE GENOMIC DNA]</scope>
    <source>
        <strain evidence="1 2">JC819</strain>
    </source>
</reference>
<evidence type="ECO:0000313" key="2">
    <source>
        <dbReference type="Proteomes" id="UP001239462"/>
    </source>
</evidence>
<accession>A0ABT7PIG5</accession>
<gene>
    <name evidence="1" type="ORF">QTN89_12615</name>
</gene>
<proteinExistence type="predicted"/>
<dbReference type="SUPFAM" id="SSF53448">
    <property type="entry name" value="Nucleotide-diphospho-sugar transferases"/>
    <property type="match status" value="1"/>
</dbReference>
<dbReference type="Pfam" id="PF09837">
    <property type="entry name" value="DUF2064"/>
    <property type="match status" value="1"/>
</dbReference>
<dbReference type="InterPro" id="IPR018641">
    <property type="entry name" value="Trfase_1_rSAM/seldom-assoc"/>
</dbReference>
<dbReference type="EMBL" id="JASZZN010000008">
    <property type="protein sequence ID" value="MDM4016277.1"/>
    <property type="molecule type" value="Genomic_DNA"/>
</dbReference>